<evidence type="ECO:0000256" key="6">
    <source>
        <dbReference type="HAMAP-Rule" id="MF_01114"/>
    </source>
</evidence>
<comment type="caution">
    <text evidence="11">The sequence shown here is derived from an EMBL/GenBank/DDBJ whole genome shotgun (WGS) entry which is preliminary data.</text>
</comment>
<evidence type="ECO:0000313" key="13">
    <source>
        <dbReference type="Proteomes" id="UP000070422"/>
    </source>
</evidence>
<feature type="domain" description="RecX third three-helical" evidence="9">
    <location>
        <begin position="196"/>
        <end position="243"/>
    </location>
</feature>
<evidence type="ECO:0000313" key="14">
    <source>
        <dbReference type="Proteomes" id="UP000234775"/>
    </source>
</evidence>
<dbReference type="OrthoDB" id="5421057at2"/>
<dbReference type="InterPro" id="IPR053925">
    <property type="entry name" value="RecX_HTH_3rd"/>
</dbReference>
<evidence type="ECO:0000256" key="4">
    <source>
        <dbReference type="ARBA" id="ARBA00018111"/>
    </source>
</evidence>
<keyword evidence="14" id="KW-1185">Reference proteome</keyword>
<evidence type="ECO:0000259" key="10">
    <source>
        <dbReference type="Pfam" id="PF21982"/>
    </source>
</evidence>
<feature type="region of interest" description="Disordered" evidence="7">
    <location>
        <begin position="1"/>
        <end position="30"/>
    </location>
</feature>
<dbReference type="InterPro" id="IPR036388">
    <property type="entry name" value="WH-like_DNA-bd_sf"/>
</dbReference>
<evidence type="ECO:0000313" key="11">
    <source>
        <dbReference type="EMBL" id="KXB38286.1"/>
    </source>
</evidence>
<feature type="domain" description="RecX third three-helical" evidence="9">
    <location>
        <begin position="254"/>
        <end position="298"/>
    </location>
</feature>
<protein>
    <recommendedName>
        <fullName evidence="4 6">Regulatory protein RecX</fullName>
    </recommendedName>
</protein>
<dbReference type="EMBL" id="LSCQ01000007">
    <property type="protein sequence ID" value="KXB38286.1"/>
    <property type="molecule type" value="Genomic_DNA"/>
</dbReference>
<dbReference type="PANTHER" id="PTHR33602">
    <property type="entry name" value="REGULATORY PROTEIN RECX FAMILY PROTEIN"/>
    <property type="match status" value="1"/>
</dbReference>
<dbReference type="Pfam" id="PF02631">
    <property type="entry name" value="RecX_HTH2"/>
    <property type="match status" value="1"/>
</dbReference>
<dbReference type="GO" id="GO:0006282">
    <property type="term" value="P:regulation of DNA repair"/>
    <property type="evidence" value="ECO:0007669"/>
    <property type="project" value="UniProtKB-UniRule"/>
</dbReference>
<evidence type="ECO:0000256" key="2">
    <source>
        <dbReference type="ARBA" id="ARBA00004496"/>
    </source>
</evidence>
<dbReference type="Proteomes" id="UP000070422">
    <property type="component" value="Unassembled WGS sequence"/>
</dbReference>
<evidence type="ECO:0000259" key="9">
    <source>
        <dbReference type="Pfam" id="PF21981"/>
    </source>
</evidence>
<evidence type="ECO:0000256" key="1">
    <source>
        <dbReference type="ARBA" id="ARBA00003529"/>
    </source>
</evidence>
<dbReference type="AlphaFoldDB" id="A0A133Y557"/>
<proteinExistence type="inferred from homology"/>
<reference evidence="11 13" key="1">
    <citation type="submission" date="2016-01" db="EMBL/GenBank/DDBJ databases">
        <authorList>
            <person name="Oliw E.H."/>
        </authorList>
    </citation>
    <scope>NUCLEOTIDE SEQUENCE [LARGE SCALE GENOMIC DNA]</scope>
    <source>
        <strain evidence="11 13">KA00635</strain>
    </source>
</reference>
<dbReference type="InterPro" id="IPR053924">
    <property type="entry name" value="RecX_HTH_2nd"/>
</dbReference>
<gene>
    <name evidence="6" type="primary">recX</name>
    <name evidence="12" type="ORF">CYJ27_07585</name>
    <name evidence="11" type="ORF">HMPREF3187_00038</name>
</gene>
<dbReference type="Gene3D" id="1.10.10.10">
    <property type="entry name" value="Winged helix-like DNA-binding domain superfamily/Winged helix DNA-binding domain"/>
    <property type="match status" value="4"/>
</dbReference>
<evidence type="ECO:0000313" key="12">
    <source>
        <dbReference type="EMBL" id="PKY90947.1"/>
    </source>
</evidence>
<dbReference type="PANTHER" id="PTHR33602:SF1">
    <property type="entry name" value="REGULATORY PROTEIN RECX FAMILY PROTEIN"/>
    <property type="match status" value="1"/>
</dbReference>
<organism evidence="11 13">
    <name type="scientific">Aerococcus christensenii</name>
    <dbReference type="NCBI Taxonomy" id="87541"/>
    <lineage>
        <taxon>Bacteria</taxon>
        <taxon>Bacillati</taxon>
        <taxon>Bacillota</taxon>
        <taxon>Bacilli</taxon>
        <taxon>Lactobacillales</taxon>
        <taxon>Aerococcaceae</taxon>
        <taxon>Aerococcus</taxon>
    </lineage>
</organism>
<dbReference type="InterPro" id="IPR003783">
    <property type="entry name" value="Regulatory_RecX"/>
</dbReference>
<dbReference type="Pfam" id="PF21981">
    <property type="entry name" value="RecX_HTH3"/>
    <property type="match status" value="2"/>
</dbReference>
<evidence type="ECO:0000256" key="3">
    <source>
        <dbReference type="ARBA" id="ARBA00009695"/>
    </source>
</evidence>
<dbReference type="GO" id="GO:0005737">
    <property type="term" value="C:cytoplasm"/>
    <property type="evidence" value="ECO:0007669"/>
    <property type="project" value="UniProtKB-SubCell"/>
</dbReference>
<dbReference type="HAMAP" id="MF_01114">
    <property type="entry name" value="RecX"/>
    <property type="match status" value="1"/>
</dbReference>
<accession>A0A133Y557</accession>
<comment type="subcellular location">
    <subcellularLocation>
        <location evidence="2 6">Cytoplasm</location>
    </subcellularLocation>
</comment>
<dbReference type="EMBL" id="PKGZ01000007">
    <property type="protein sequence ID" value="PKY90947.1"/>
    <property type="molecule type" value="Genomic_DNA"/>
</dbReference>
<dbReference type="InterPro" id="IPR053926">
    <property type="entry name" value="RecX_HTH_1st"/>
</dbReference>
<name>A0A133Y557_9LACT</name>
<sequence length="311" mass="37006">MKNGPIKLSELASQGEKQQKPVKKNMKGTVQGEGRADAFTGRVISEIEVQQRHKKRYNLYVNERFFLGISEETLVHFGLYKGMDLTEEQLSAIRNKELENRAYQVALVYLSHSLRSKKQIEERLEKEEIEPEYIERTLHRLEELGLVDDVSFGASYVRTQALISRKGPEFIQKELKKKGLTEENIRKALEEYPRQQQLENCRYLADKKWFANQKRYSFRKNQEKTWFYLYSKGFEKEMIQAVISEYKEEVGSNQAALKKELEKYWRKYRYLDKKQKIYKVKCALYRKGFESDEINNCLDQRQEEEELGDCD</sequence>
<comment type="function">
    <text evidence="1 6">Modulates RecA activity.</text>
</comment>
<evidence type="ECO:0000259" key="8">
    <source>
        <dbReference type="Pfam" id="PF02631"/>
    </source>
</evidence>
<evidence type="ECO:0000256" key="5">
    <source>
        <dbReference type="ARBA" id="ARBA00022490"/>
    </source>
</evidence>
<dbReference type="STRING" id="87541.AWM71_04765"/>
<dbReference type="RefSeq" id="WP_060936260.1">
    <property type="nucleotide sequence ID" value="NZ_CP118095.1"/>
</dbReference>
<keyword evidence="5 6" id="KW-0963">Cytoplasm</keyword>
<dbReference type="Proteomes" id="UP000234775">
    <property type="component" value="Unassembled WGS sequence"/>
</dbReference>
<dbReference type="Pfam" id="PF21982">
    <property type="entry name" value="RecX_HTH1"/>
    <property type="match status" value="1"/>
</dbReference>
<reference evidence="12 14" key="2">
    <citation type="submission" date="2017-12" db="EMBL/GenBank/DDBJ databases">
        <title>Phylogenetic diversity of female urinary microbiome.</title>
        <authorList>
            <person name="Thomas-White K."/>
            <person name="Wolfe A.J."/>
        </authorList>
    </citation>
    <scope>NUCLEOTIDE SEQUENCE [LARGE SCALE GENOMIC DNA]</scope>
    <source>
        <strain evidence="12 14">UMB0844</strain>
    </source>
</reference>
<evidence type="ECO:0000256" key="7">
    <source>
        <dbReference type="SAM" id="MobiDB-lite"/>
    </source>
</evidence>
<dbReference type="PATRIC" id="fig|87541.4.peg.38"/>
<feature type="domain" description="RecX second three-helical" evidence="8">
    <location>
        <begin position="148"/>
        <end position="189"/>
    </location>
</feature>
<feature type="domain" description="RecX first three-helical" evidence="10">
    <location>
        <begin position="102"/>
        <end position="141"/>
    </location>
</feature>
<comment type="similarity">
    <text evidence="3 6">Belongs to the RecX family.</text>
</comment>